<dbReference type="KEGG" id="bcom:BAUCODRAFT_134006"/>
<dbReference type="GO" id="GO:1990810">
    <property type="term" value="P:microtubule anchoring at mitotic spindle pole body"/>
    <property type="evidence" value="ECO:0007669"/>
    <property type="project" value="TreeGrafter"/>
</dbReference>
<dbReference type="OMA" id="TVWIWDL"/>
<name>M2ML41_BAUPA</name>
<evidence type="ECO:0000256" key="1">
    <source>
        <dbReference type="SAM" id="MobiDB-lite"/>
    </source>
</evidence>
<organism evidence="2 3">
    <name type="scientific">Baudoinia panamericana (strain UAMH 10762)</name>
    <name type="common">Angels' share fungus</name>
    <name type="synonym">Baudoinia compniacensis (strain UAMH 10762)</name>
    <dbReference type="NCBI Taxonomy" id="717646"/>
    <lineage>
        <taxon>Eukaryota</taxon>
        <taxon>Fungi</taxon>
        <taxon>Dikarya</taxon>
        <taxon>Ascomycota</taxon>
        <taxon>Pezizomycotina</taxon>
        <taxon>Dothideomycetes</taxon>
        <taxon>Dothideomycetidae</taxon>
        <taxon>Mycosphaerellales</taxon>
        <taxon>Teratosphaeriaceae</taxon>
        <taxon>Baudoinia</taxon>
    </lineage>
</organism>
<dbReference type="RefSeq" id="XP_007680580.1">
    <property type="nucleotide sequence ID" value="XM_007682390.1"/>
</dbReference>
<proteinExistence type="predicted"/>
<dbReference type="eggNOG" id="KOG4497">
    <property type="taxonomic scope" value="Eukaryota"/>
</dbReference>
<keyword evidence="3" id="KW-1185">Reference proteome</keyword>
<dbReference type="InterPro" id="IPR052778">
    <property type="entry name" value="Centrosome-WD_assoc"/>
</dbReference>
<feature type="region of interest" description="Disordered" evidence="1">
    <location>
        <begin position="307"/>
        <end position="326"/>
    </location>
</feature>
<dbReference type="InterPro" id="IPR011044">
    <property type="entry name" value="Quino_amine_DH_bsu"/>
</dbReference>
<dbReference type="OrthoDB" id="308690at2759"/>
<evidence type="ECO:0000313" key="2">
    <source>
        <dbReference type="EMBL" id="EMC92073.1"/>
    </source>
</evidence>
<dbReference type="Gene3D" id="2.130.10.10">
    <property type="entry name" value="YVTN repeat-like/Quinoprotein amine dehydrogenase"/>
    <property type="match status" value="2"/>
</dbReference>
<dbReference type="STRING" id="717646.M2ML41"/>
<dbReference type="SUPFAM" id="SSF50969">
    <property type="entry name" value="YVTN repeat-like/Quinoprotein amine dehydrogenase"/>
    <property type="match status" value="1"/>
</dbReference>
<dbReference type="GO" id="GO:1990811">
    <property type="term" value="C:MWP complex"/>
    <property type="evidence" value="ECO:0007669"/>
    <property type="project" value="TreeGrafter"/>
</dbReference>
<dbReference type="EMBL" id="KB445562">
    <property type="protein sequence ID" value="EMC92073.1"/>
    <property type="molecule type" value="Genomic_DNA"/>
</dbReference>
<protein>
    <submittedName>
        <fullName evidence="2">Uncharacterized protein</fullName>
    </submittedName>
</protein>
<dbReference type="GeneID" id="19108276"/>
<dbReference type="AlphaFoldDB" id="M2ML41"/>
<reference evidence="2 3" key="1">
    <citation type="journal article" date="2012" name="PLoS Pathog.">
        <title>Diverse lifestyles and strategies of plant pathogenesis encoded in the genomes of eighteen Dothideomycetes fungi.</title>
        <authorList>
            <person name="Ohm R.A."/>
            <person name="Feau N."/>
            <person name="Henrissat B."/>
            <person name="Schoch C.L."/>
            <person name="Horwitz B.A."/>
            <person name="Barry K.W."/>
            <person name="Condon B.J."/>
            <person name="Copeland A.C."/>
            <person name="Dhillon B."/>
            <person name="Glaser F."/>
            <person name="Hesse C.N."/>
            <person name="Kosti I."/>
            <person name="LaButti K."/>
            <person name="Lindquist E.A."/>
            <person name="Lucas S."/>
            <person name="Salamov A.A."/>
            <person name="Bradshaw R.E."/>
            <person name="Ciuffetti L."/>
            <person name="Hamelin R.C."/>
            <person name="Kema G.H.J."/>
            <person name="Lawrence C."/>
            <person name="Scott J.A."/>
            <person name="Spatafora J.W."/>
            <person name="Turgeon B.G."/>
            <person name="de Wit P.J.G.M."/>
            <person name="Zhong S."/>
            <person name="Goodwin S.B."/>
            <person name="Grigoriev I.V."/>
        </authorList>
    </citation>
    <scope>NUCLEOTIDE SEQUENCE [LARGE SCALE GENOMIC DNA]</scope>
    <source>
        <strain evidence="2 3">UAMH 10762</strain>
    </source>
</reference>
<dbReference type="PANTHER" id="PTHR16220:SF0">
    <property type="entry name" value="WD REPEAT-CONTAINING PROTEIN WRAP73"/>
    <property type="match status" value="1"/>
</dbReference>
<dbReference type="Proteomes" id="UP000011761">
    <property type="component" value="Unassembled WGS sequence"/>
</dbReference>
<dbReference type="HOGENOM" id="CLU_024072_0_0_1"/>
<dbReference type="PANTHER" id="PTHR16220">
    <property type="entry name" value="WD REPEAT PROTEIN 8-RELATED"/>
    <property type="match status" value="1"/>
</dbReference>
<feature type="region of interest" description="Disordered" evidence="1">
    <location>
        <begin position="520"/>
        <end position="541"/>
    </location>
</feature>
<dbReference type="GO" id="GO:0005815">
    <property type="term" value="C:microtubule organizing center"/>
    <property type="evidence" value="ECO:0007669"/>
    <property type="project" value="TreeGrafter"/>
</dbReference>
<evidence type="ECO:0000313" key="3">
    <source>
        <dbReference type="Proteomes" id="UP000011761"/>
    </source>
</evidence>
<gene>
    <name evidence="2" type="ORF">BAUCODRAFT_134006</name>
</gene>
<dbReference type="InterPro" id="IPR015943">
    <property type="entry name" value="WD40/YVTN_repeat-like_dom_sf"/>
</dbReference>
<sequence length="541" mass="58905">MEASERVEASVTTLSPCARYIAGIANGKVRLIHAAQPERSKTLNTTIPPKDITAFSWSADSDRIALLSSKRIEVLCFGDQNYRVRIDNGSGGLGRFVSAAFINTDTILTIWEFGRAKLWNLSTGKGIDYGDLKSTCNGSNWQQRPPVPGREPTRSVAMLSRSTAEDILTLHFPNQEQSLPSVKLPTIDAQSVSWSPDGRWLAILDTPTANPSVHFYTADGHLFRSISPTPRTESFTLGVKSLIWSGDSRMVGLSRYDGTIVLLSARTFAAVAVVEHASTIDQSLLAPEQRALIWREALSAAGERSYSLAPQPVSPPLSRSKPSDEPSDLGVAEACFSCDGSYLASRDERMLSTVWIWSMATLSAHAVVLQHGNVRKMLWHPTKPDVVMLDCGEGFAYLFDVTAFSAPAFVPVSLPGTATLSWLVPSAEDKIAILAATRSAFRVVYPEGRDSLTDRAPSPIVSVGAEAYEDGVSEDSLLDVLSGRKMLPPKTEPSYTEMVDLEANKADEEDHTVALDDTFRGKRAAAVTEPERDPLDDSQIF</sequence>
<accession>M2ML41</accession>